<dbReference type="OrthoDB" id="672067at2759"/>
<feature type="compositionally biased region" description="Polar residues" evidence="1">
    <location>
        <begin position="49"/>
        <end position="58"/>
    </location>
</feature>
<dbReference type="PANTHER" id="PTHR34207">
    <property type="entry name" value="PROTEIN BIC1"/>
    <property type="match status" value="1"/>
</dbReference>
<evidence type="ECO:0000256" key="1">
    <source>
        <dbReference type="SAM" id="MobiDB-lite"/>
    </source>
</evidence>
<dbReference type="Proteomes" id="UP000231279">
    <property type="component" value="Unassembled WGS sequence"/>
</dbReference>
<evidence type="ECO:0000313" key="3">
    <source>
        <dbReference type="Proteomes" id="UP000231279"/>
    </source>
</evidence>
<dbReference type="EMBL" id="NKXS01000189">
    <property type="protein sequence ID" value="PIN25690.1"/>
    <property type="molecule type" value="Genomic_DNA"/>
</dbReference>
<name>A0A2G9I7S0_9LAMI</name>
<organism evidence="2 3">
    <name type="scientific">Handroanthus impetiginosus</name>
    <dbReference type="NCBI Taxonomy" id="429701"/>
    <lineage>
        <taxon>Eukaryota</taxon>
        <taxon>Viridiplantae</taxon>
        <taxon>Streptophyta</taxon>
        <taxon>Embryophyta</taxon>
        <taxon>Tracheophyta</taxon>
        <taxon>Spermatophyta</taxon>
        <taxon>Magnoliopsida</taxon>
        <taxon>eudicotyledons</taxon>
        <taxon>Gunneridae</taxon>
        <taxon>Pentapetalae</taxon>
        <taxon>asterids</taxon>
        <taxon>lamiids</taxon>
        <taxon>Lamiales</taxon>
        <taxon>Bignoniaceae</taxon>
        <taxon>Crescentiina</taxon>
        <taxon>Tabebuia alliance</taxon>
        <taxon>Handroanthus</taxon>
    </lineage>
</organism>
<dbReference type="InterPro" id="IPR040374">
    <property type="entry name" value="BIC"/>
</dbReference>
<dbReference type="STRING" id="429701.A0A2G9I7S0"/>
<dbReference type="PANTHER" id="PTHR34207:SF2">
    <property type="entry name" value="PROTEIN BIC1"/>
    <property type="match status" value="1"/>
</dbReference>
<dbReference type="AlphaFoldDB" id="A0A2G9I7S0"/>
<dbReference type="CDD" id="cd22645">
    <property type="entry name" value="BIC1_CID"/>
    <property type="match status" value="1"/>
</dbReference>
<evidence type="ECO:0000313" key="2">
    <source>
        <dbReference type="EMBL" id="PIN25690.1"/>
    </source>
</evidence>
<dbReference type="GO" id="GO:0009785">
    <property type="term" value="P:blue light signaling pathway"/>
    <property type="evidence" value="ECO:0007669"/>
    <property type="project" value="InterPro"/>
</dbReference>
<protein>
    <recommendedName>
        <fullName evidence="4">Protein BIC1</fullName>
    </recommendedName>
</protein>
<accession>A0A2G9I7S0</accession>
<comment type="caution">
    <text evidence="2">The sequence shown here is derived from an EMBL/GenBank/DDBJ whole genome shotgun (WGS) entry which is preliminary data.</text>
</comment>
<feature type="region of interest" description="Disordered" evidence="1">
    <location>
        <begin position="1"/>
        <end position="88"/>
    </location>
</feature>
<keyword evidence="3" id="KW-1185">Reference proteome</keyword>
<evidence type="ECO:0008006" key="4">
    <source>
        <dbReference type="Google" id="ProtNLM"/>
    </source>
</evidence>
<reference evidence="3" key="1">
    <citation type="journal article" date="2018" name="Gigascience">
        <title>Genome assembly of the Pink Ipe (Handroanthus impetiginosus, Bignoniaceae), a highly valued, ecologically keystone Neotropical timber forest tree.</title>
        <authorList>
            <person name="Silva-Junior O.B."/>
            <person name="Grattapaglia D."/>
            <person name="Novaes E."/>
            <person name="Collevatti R.G."/>
        </authorList>
    </citation>
    <scope>NUCLEOTIDE SEQUENCE [LARGE SCALE GENOMIC DNA]</scope>
    <source>
        <strain evidence="3">cv. UFG-1</strain>
    </source>
</reference>
<feature type="compositionally biased region" description="Basic and acidic residues" evidence="1">
    <location>
        <begin position="59"/>
        <end position="79"/>
    </location>
</feature>
<gene>
    <name evidence="2" type="ORF">CDL12_01569</name>
</gene>
<sequence>MPESDYRFSSMQNGKEPNIMIPKNPNENPIQETEPKRLKARLPKCENPFSVSESFTEAQKSKPEESTQKSQRQDTKEEESSCNAITSTIVANKSEGTVEDSTCSGRERLKRHRVEVAGQVWIPDIWGQEDFLKDWIDCTAFDASLVNSRIMSARASLVDEGRRANSTGLRVQNGC</sequence>
<proteinExistence type="predicted"/>